<dbReference type="AlphaFoldDB" id="A0AAD7KBL9"/>
<dbReference type="Proteomes" id="UP001215280">
    <property type="component" value="Unassembled WGS sequence"/>
</dbReference>
<sequence>MKTSAVILLASVASVYGHGVITSVIGANGVVTLSMGVTNSTSSGGTTEQPFQLDTPVGGGTLLSLSDNGTVSLTIRQVNADGGGPYTAMVNTGHERSSCEDRQNQRRAASRHFYPTLQSREEAVESWRQARVLDISILLARGDFIRRPHRLDQGTRLFCSLHVALTPFLDCHGNRHRHPHRQPRGPRRSRGQLDDPHRHQAVDRKKAVQDAIETALNILASGGTVIAQNAQNCNDTDAANASAAAAVADGTLTPINLGNVGVGAFQTGVVNSLLGPLVTIAAVEPASRRPRPLPLPHRRAASVTDTVAAAATTAAASGTTKTGKKTLKKNRQI</sequence>
<dbReference type="InterPro" id="IPR021476">
    <property type="entry name" value="Egh16-like"/>
</dbReference>
<evidence type="ECO:0000313" key="3">
    <source>
        <dbReference type="EMBL" id="KAJ7782335.1"/>
    </source>
</evidence>
<comment type="caution">
    <text evidence="3">The sequence shown here is derived from an EMBL/GenBank/DDBJ whole genome shotgun (WGS) entry which is preliminary data.</text>
</comment>
<feature type="signal peptide" evidence="2">
    <location>
        <begin position="1"/>
        <end position="17"/>
    </location>
</feature>
<dbReference type="PANTHER" id="PTHR34618:SF1">
    <property type="entry name" value="SECRETED PROTEIN"/>
    <property type="match status" value="1"/>
</dbReference>
<gene>
    <name evidence="3" type="ORF">DFH07DRAFT_949138</name>
</gene>
<name>A0AAD7KBL9_9AGAR</name>
<evidence type="ECO:0000313" key="4">
    <source>
        <dbReference type="Proteomes" id="UP001215280"/>
    </source>
</evidence>
<feature type="compositionally biased region" description="Basic and acidic residues" evidence="1">
    <location>
        <begin position="191"/>
        <end position="200"/>
    </location>
</feature>
<dbReference type="Pfam" id="PF11327">
    <property type="entry name" value="Egh16-like"/>
    <property type="match status" value="1"/>
</dbReference>
<keyword evidence="2" id="KW-0732">Signal</keyword>
<evidence type="ECO:0000256" key="2">
    <source>
        <dbReference type="SAM" id="SignalP"/>
    </source>
</evidence>
<feature type="region of interest" description="Disordered" evidence="1">
    <location>
        <begin position="314"/>
        <end position="333"/>
    </location>
</feature>
<feature type="compositionally biased region" description="Basic residues" evidence="1">
    <location>
        <begin position="174"/>
        <end position="190"/>
    </location>
</feature>
<organism evidence="3 4">
    <name type="scientific">Mycena maculata</name>
    <dbReference type="NCBI Taxonomy" id="230809"/>
    <lineage>
        <taxon>Eukaryota</taxon>
        <taxon>Fungi</taxon>
        <taxon>Dikarya</taxon>
        <taxon>Basidiomycota</taxon>
        <taxon>Agaricomycotina</taxon>
        <taxon>Agaricomycetes</taxon>
        <taxon>Agaricomycetidae</taxon>
        <taxon>Agaricales</taxon>
        <taxon>Marasmiineae</taxon>
        <taxon>Mycenaceae</taxon>
        <taxon>Mycena</taxon>
    </lineage>
</organism>
<reference evidence="3" key="1">
    <citation type="submission" date="2023-03" db="EMBL/GenBank/DDBJ databases">
        <title>Massive genome expansion in bonnet fungi (Mycena s.s.) driven by repeated elements and novel gene families across ecological guilds.</title>
        <authorList>
            <consortium name="Lawrence Berkeley National Laboratory"/>
            <person name="Harder C.B."/>
            <person name="Miyauchi S."/>
            <person name="Viragh M."/>
            <person name="Kuo A."/>
            <person name="Thoen E."/>
            <person name="Andreopoulos B."/>
            <person name="Lu D."/>
            <person name="Skrede I."/>
            <person name="Drula E."/>
            <person name="Henrissat B."/>
            <person name="Morin E."/>
            <person name="Kohler A."/>
            <person name="Barry K."/>
            <person name="LaButti K."/>
            <person name="Morin E."/>
            <person name="Salamov A."/>
            <person name="Lipzen A."/>
            <person name="Mereny Z."/>
            <person name="Hegedus B."/>
            <person name="Baldrian P."/>
            <person name="Stursova M."/>
            <person name="Weitz H."/>
            <person name="Taylor A."/>
            <person name="Grigoriev I.V."/>
            <person name="Nagy L.G."/>
            <person name="Martin F."/>
            <person name="Kauserud H."/>
        </authorList>
    </citation>
    <scope>NUCLEOTIDE SEQUENCE</scope>
    <source>
        <strain evidence="3">CBHHK188m</strain>
    </source>
</reference>
<accession>A0AAD7KBL9</accession>
<proteinExistence type="predicted"/>
<keyword evidence="4" id="KW-1185">Reference proteome</keyword>
<dbReference type="PANTHER" id="PTHR34618">
    <property type="entry name" value="SURFACE PROTEIN MAS1, PUTATIVE-RELATED"/>
    <property type="match status" value="1"/>
</dbReference>
<evidence type="ECO:0000256" key="1">
    <source>
        <dbReference type="SAM" id="MobiDB-lite"/>
    </source>
</evidence>
<feature type="region of interest" description="Disordered" evidence="1">
    <location>
        <begin position="171"/>
        <end position="200"/>
    </location>
</feature>
<dbReference type="EMBL" id="JARJLG010000003">
    <property type="protein sequence ID" value="KAJ7782335.1"/>
    <property type="molecule type" value="Genomic_DNA"/>
</dbReference>
<feature type="chain" id="PRO_5041929657" evidence="2">
    <location>
        <begin position="18"/>
        <end position="333"/>
    </location>
</feature>
<feature type="compositionally biased region" description="Basic residues" evidence="1">
    <location>
        <begin position="322"/>
        <end position="333"/>
    </location>
</feature>
<protein>
    <submittedName>
        <fullName evidence="3">Uncharacterized protein</fullName>
    </submittedName>
</protein>